<evidence type="ECO:0000259" key="2">
    <source>
        <dbReference type="PROSITE" id="PS51384"/>
    </source>
</evidence>
<accession>A0A918MQB1</accession>
<dbReference type="InterPro" id="IPR007037">
    <property type="entry name" value="SIP_rossman_dom"/>
</dbReference>
<proteinExistence type="inferred from homology"/>
<dbReference type="InterPro" id="IPR017938">
    <property type="entry name" value="Riboflavin_synthase-like_b-brl"/>
</dbReference>
<dbReference type="InterPro" id="IPR017927">
    <property type="entry name" value="FAD-bd_FR_type"/>
</dbReference>
<dbReference type="Gene3D" id="3.40.50.80">
    <property type="entry name" value="Nucleotide-binding domain of ferredoxin-NADP reductase (FNR) module"/>
    <property type="match status" value="1"/>
</dbReference>
<dbReference type="Pfam" id="PF08021">
    <property type="entry name" value="FAD_binding_9"/>
    <property type="match status" value="1"/>
</dbReference>
<dbReference type="Pfam" id="PF04954">
    <property type="entry name" value="SIP"/>
    <property type="match status" value="1"/>
</dbReference>
<dbReference type="InterPro" id="IPR039374">
    <property type="entry name" value="SIP_fam"/>
</dbReference>
<dbReference type="InterPro" id="IPR013113">
    <property type="entry name" value="SIP_FAD-bd"/>
</dbReference>
<comment type="similarity">
    <text evidence="1">Belongs to the SIP oxidoreductase family.</text>
</comment>
<sequence length="349" mass="38312">MTDLTPVPMLRCTLPVAAEPFLTFLRAELDSHDRVYLDRADGLSIDTGVGLVTLTRTADAVLLQAAPLTPPDAFVLRQWVIFYLDRFDTSLAERLDWNLPAPVSAHPQNFRLARVTAVTRPVPGFLRLRLEGPGFALFARGGLHLRLLLPPDGRRPVWPGVDAAGRTVWPQGEDKLHDPVYTIRAIDAAAGWLEIDIYHHGRGRTCRWAPHALGAEVGLIGPGGGWLPDARHLLMAGDETALPAMARILAAADPATCGEVLIEIADPSLRQPLPGPEGVRIRWLLRGQAVLEDWVLARLAASGSPAPYLWFAAEDRQATRLRHVIRKRGTPARGHSYIAGYWTDDVAKN</sequence>
<name>A0A918MQB1_9RHOB</name>
<dbReference type="EMBL" id="BMYQ01000016">
    <property type="protein sequence ID" value="GGW43936.1"/>
    <property type="molecule type" value="Genomic_DNA"/>
</dbReference>
<evidence type="ECO:0000256" key="1">
    <source>
        <dbReference type="ARBA" id="ARBA00035644"/>
    </source>
</evidence>
<protein>
    <submittedName>
        <fullName evidence="3">Siderophore-interacting protein</fullName>
    </submittedName>
</protein>
<dbReference type="SUPFAM" id="SSF63380">
    <property type="entry name" value="Riboflavin synthase domain-like"/>
    <property type="match status" value="1"/>
</dbReference>
<comment type="caution">
    <text evidence="3">The sequence shown here is derived from an EMBL/GenBank/DDBJ whole genome shotgun (WGS) entry which is preliminary data.</text>
</comment>
<dbReference type="GO" id="GO:0016491">
    <property type="term" value="F:oxidoreductase activity"/>
    <property type="evidence" value="ECO:0007669"/>
    <property type="project" value="InterPro"/>
</dbReference>
<organism evidence="3 4">
    <name type="scientific">Gemmobacter lanyuensis</name>
    <dbReference type="NCBI Taxonomy" id="1054497"/>
    <lineage>
        <taxon>Bacteria</taxon>
        <taxon>Pseudomonadati</taxon>
        <taxon>Pseudomonadota</taxon>
        <taxon>Alphaproteobacteria</taxon>
        <taxon>Rhodobacterales</taxon>
        <taxon>Paracoccaceae</taxon>
        <taxon>Gemmobacter</taxon>
    </lineage>
</organism>
<dbReference type="Gene3D" id="2.40.30.10">
    <property type="entry name" value="Translation factors"/>
    <property type="match status" value="1"/>
</dbReference>
<gene>
    <name evidence="3" type="ORF">GCM10011452_35260</name>
</gene>
<dbReference type="InterPro" id="IPR039261">
    <property type="entry name" value="FNR_nucleotide-bd"/>
</dbReference>
<feature type="domain" description="FAD-binding FR-type" evidence="2">
    <location>
        <begin position="105"/>
        <end position="229"/>
    </location>
</feature>
<dbReference type="Proteomes" id="UP000628984">
    <property type="component" value="Unassembled WGS sequence"/>
</dbReference>
<dbReference type="RefSeq" id="WP_189635200.1">
    <property type="nucleotide sequence ID" value="NZ_BMYQ01000016.1"/>
</dbReference>
<dbReference type="CDD" id="cd06193">
    <property type="entry name" value="siderophore_interacting"/>
    <property type="match status" value="1"/>
</dbReference>
<keyword evidence="4" id="KW-1185">Reference proteome</keyword>
<reference evidence="3" key="2">
    <citation type="submission" date="2020-09" db="EMBL/GenBank/DDBJ databases">
        <authorList>
            <person name="Sun Q."/>
            <person name="Kim S."/>
        </authorList>
    </citation>
    <scope>NUCLEOTIDE SEQUENCE</scope>
    <source>
        <strain evidence="3">KCTC 23714</strain>
    </source>
</reference>
<dbReference type="PROSITE" id="PS51384">
    <property type="entry name" value="FAD_FR"/>
    <property type="match status" value="1"/>
</dbReference>
<dbReference type="PANTHER" id="PTHR30157:SF0">
    <property type="entry name" value="NADPH-DEPENDENT FERRIC-CHELATE REDUCTASE"/>
    <property type="match status" value="1"/>
</dbReference>
<dbReference type="PANTHER" id="PTHR30157">
    <property type="entry name" value="FERRIC REDUCTASE, NADPH-DEPENDENT"/>
    <property type="match status" value="1"/>
</dbReference>
<evidence type="ECO:0000313" key="4">
    <source>
        <dbReference type="Proteomes" id="UP000628984"/>
    </source>
</evidence>
<reference evidence="3" key="1">
    <citation type="journal article" date="2014" name="Int. J. Syst. Evol. Microbiol.">
        <title>Complete genome sequence of Corynebacterium casei LMG S-19264T (=DSM 44701T), isolated from a smear-ripened cheese.</title>
        <authorList>
            <consortium name="US DOE Joint Genome Institute (JGI-PGF)"/>
            <person name="Walter F."/>
            <person name="Albersmeier A."/>
            <person name="Kalinowski J."/>
            <person name="Ruckert C."/>
        </authorList>
    </citation>
    <scope>NUCLEOTIDE SEQUENCE</scope>
    <source>
        <strain evidence="3">KCTC 23714</strain>
    </source>
</reference>
<evidence type="ECO:0000313" key="3">
    <source>
        <dbReference type="EMBL" id="GGW43936.1"/>
    </source>
</evidence>
<dbReference type="AlphaFoldDB" id="A0A918MQB1"/>